<evidence type="ECO:0000313" key="2">
    <source>
        <dbReference type="EMBL" id="SVC60919.1"/>
    </source>
</evidence>
<organism evidence="2">
    <name type="scientific">marine metagenome</name>
    <dbReference type="NCBI Taxonomy" id="408172"/>
    <lineage>
        <taxon>unclassified sequences</taxon>
        <taxon>metagenomes</taxon>
        <taxon>ecological metagenomes</taxon>
    </lineage>
</organism>
<sequence>MTIFMIVAGLAMLVLTIVLYVLYGASRLITRAFLVGDLRIKFRSRVTGISSGAISIEAHPKDQLLLSLPLIGIRFNNGYARLYGEVLRSGNVVTRQFDLISGQLQPGILVRPNRYFYNTDPQDSHGIAFENIWYRSDIG</sequence>
<keyword evidence="1" id="KW-0812">Transmembrane</keyword>
<reference evidence="2" key="1">
    <citation type="submission" date="2018-05" db="EMBL/GenBank/DDBJ databases">
        <authorList>
            <person name="Lanie J.A."/>
            <person name="Ng W.-L."/>
            <person name="Kazmierczak K.M."/>
            <person name="Andrzejewski T.M."/>
            <person name="Davidsen T.M."/>
            <person name="Wayne K.J."/>
            <person name="Tettelin H."/>
            <person name="Glass J.I."/>
            <person name="Rusch D."/>
            <person name="Podicherti R."/>
            <person name="Tsui H.-C.T."/>
            <person name="Winkler M.E."/>
        </authorList>
    </citation>
    <scope>NUCLEOTIDE SEQUENCE</scope>
</reference>
<feature type="transmembrane region" description="Helical" evidence="1">
    <location>
        <begin position="6"/>
        <end position="23"/>
    </location>
</feature>
<accession>A0A382NI81</accession>
<keyword evidence="1" id="KW-1133">Transmembrane helix</keyword>
<proteinExistence type="predicted"/>
<evidence type="ECO:0000256" key="1">
    <source>
        <dbReference type="SAM" id="Phobius"/>
    </source>
</evidence>
<keyword evidence="1" id="KW-0472">Membrane</keyword>
<protein>
    <submittedName>
        <fullName evidence="2">Uncharacterized protein</fullName>
    </submittedName>
</protein>
<feature type="non-terminal residue" evidence="2">
    <location>
        <position position="139"/>
    </location>
</feature>
<dbReference type="AlphaFoldDB" id="A0A382NI81"/>
<name>A0A382NI81_9ZZZZ</name>
<dbReference type="EMBL" id="UINC01100680">
    <property type="protein sequence ID" value="SVC60919.1"/>
    <property type="molecule type" value="Genomic_DNA"/>
</dbReference>
<gene>
    <name evidence="2" type="ORF">METZ01_LOCUS313773</name>
</gene>